<dbReference type="Proteomes" id="UP000699042">
    <property type="component" value="Unassembled WGS sequence"/>
</dbReference>
<dbReference type="EMBL" id="JAESDN010000005">
    <property type="protein sequence ID" value="KAG7050321.1"/>
    <property type="molecule type" value="Genomic_DNA"/>
</dbReference>
<sequence>MPLWQVKARAGWWVLRLSCEAGLLIYLLFFPSFSHGSSLHHSYKHLDNYNHKPFTTRNHQVTHITTPTFNMDSSKNVDIPVSPTGRRRSSGTLFQGLMDQKRHDGNAARRQSMTDSKPAPGFIGQMWHNWTRGPASPPK</sequence>
<gene>
    <name evidence="3" type="ORF">JMJ77_013073</name>
</gene>
<protein>
    <submittedName>
        <fullName evidence="3">Conidiation-specific expression protein</fullName>
    </submittedName>
</protein>
<comment type="caution">
    <text evidence="3">The sequence shown here is derived from an EMBL/GenBank/DDBJ whole genome shotgun (WGS) entry which is preliminary data.</text>
</comment>
<keyword evidence="2" id="KW-0812">Transmembrane</keyword>
<proteinExistence type="predicted"/>
<reference evidence="3" key="1">
    <citation type="submission" date="2021-05" db="EMBL/GenBank/DDBJ databases">
        <title>Comparative genomics of three Colletotrichum scovillei strains and genetic complementation revealed genes involved fungal growth and virulence on chili pepper.</title>
        <authorList>
            <person name="Hsieh D.-K."/>
            <person name="Chuang S.-C."/>
            <person name="Chen C.-Y."/>
            <person name="Chao Y.-T."/>
            <person name="Lu M.-Y.J."/>
            <person name="Lee M.-H."/>
            <person name="Shih M.-C."/>
        </authorList>
    </citation>
    <scope>NUCLEOTIDE SEQUENCE</scope>
    <source>
        <strain evidence="3">Coll-153</strain>
    </source>
</reference>
<keyword evidence="2" id="KW-1133">Transmembrane helix</keyword>
<dbReference type="AlphaFoldDB" id="A0A9P7R839"/>
<keyword evidence="4" id="KW-1185">Reference proteome</keyword>
<feature type="region of interest" description="Disordered" evidence="1">
    <location>
        <begin position="67"/>
        <end position="139"/>
    </location>
</feature>
<organism evidence="3 4">
    <name type="scientific">Colletotrichum scovillei</name>
    <dbReference type="NCBI Taxonomy" id="1209932"/>
    <lineage>
        <taxon>Eukaryota</taxon>
        <taxon>Fungi</taxon>
        <taxon>Dikarya</taxon>
        <taxon>Ascomycota</taxon>
        <taxon>Pezizomycotina</taxon>
        <taxon>Sordariomycetes</taxon>
        <taxon>Hypocreomycetidae</taxon>
        <taxon>Glomerellales</taxon>
        <taxon>Glomerellaceae</taxon>
        <taxon>Colletotrichum</taxon>
        <taxon>Colletotrichum acutatum species complex</taxon>
    </lineage>
</organism>
<dbReference type="OrthoDB" id="4158609at2759"/>
<keyword evidence="2" id="KW-0472">Membrane</keyword>
<evidence type="ECO:0000256" key="2">
    <source>
        <dbReference type="SAM" id="Phobius"/>
    </source>
</evidence>
<feature type="transmembrane region" description="Helical" evidence="2">
    <location>
        <begin position="12"/>
        <end position="30"/>
    </location>
</feature>
<evidence type="ECO:0000313" key="4">
    <source>
        <dbReference type="Proteomes" id="UP000699042"/>
    </source>
</evidence>
<evidence type="ECO:0000256" key="1">
    <source>
        <dbReference type="SAM" id="MobiDB-lite"/>
    </source>
</evidence>
<feature type="compositionally biased region" description="Polar residues" evidence="1">
    <location>
        <begin position="67"/>
        <end position="76"/>
    </location>
</feature>
<evidence type="ECO:0000313" key="3">
    <source>
        <dbReference type="EMBL" id="KAG7050321.1"/>
    </source>
</evidence>
<accession>A0A9P7R839</accession>
<name>A0A9P7R839_9PEZI</name>